<dbReference type="GO" id="GO:0016020">
    <property type="term" value="C:membrane"/>
    <property type="evidence" value="ECO:0007669"/>
    <property type="project" value="TreeGrafter"/>
</dbReference>
<feature type="domain" description="Glycosyl transferase family 1" evidence="1">
    <location>
        <begin position="146"/>
        <end position="297"/>
    </location>
</feature>
<dbReference type="EMBL" id="MGGW01000016">
    <property type="protein sequence ID" value="OGM54269.1"/>
    <property type="molecule type" value="Genomic_DNA"/>
</dbReference>
<evidence type="ECO:0000313" key="2">
    <source>
        <dbReference type="EMBL" id="OGM54269.1"/>
    </source>
</evidence>
<dbReference type="SUPFAM" id="SSF53756">
    <property type="entry name" value="UDP-Glycosyltransferase/glycogen phosphorylase"/>
    <property type="match status" value="1"/>
</dbReference>
<protein>
    <recommendedName>
        <fullName evidence="1">Glycosyl transferase family 1 domain-containing protein</fullName>
    </recommendedName>
</protein>
<dbReference type="InterPro" id="IPR001296">
    <property type="entry name" value="Glyco_trans_1"/>
</dbReference>
<accession>A0A1F8ARY4</accession>
<evidence type="ECO:0000313" key="3">
    <source>
        <dbReference type="Proteomes" id="UP000178603"/>
    </source>
</evidence>
<proteinExistence type="predicted"/>
<organism evidence="2 3">
    <name type="scientific">Candidatus Woesebacteria bacterium RIFCSPHIGHO2_12_FULL_41_24</name>
    <dbReference type="NCBI Taxonomy" id="1802510"/>
    <lineage>
        <taxon>Bacteria</taxon>
        <taxon>Candidatus Woeseibacteriota</taxon>
    </lineage>
</organism>
<dbReference type="CDD" id="cd03801">
    <property type="entry name" value="GT4_PimA-like"/>
    <property type="match status" value="1"/>
</dbReference>
<dbReference type="Pfam" id="PF00534">
    <property type="entry name" value="Glycos_transf_1"/>
    <property type="match status" value="1"/>
</dbReference>
<dbReference type="InterPro" id="IPR038013">
    <property type="entry name" value="ALG11"/>
</dbReference>
<reference evidence="2 3" key="1">
    <citation type="journal article" date="2016" name="Nat. Commun.">
        <title>Thousands of microbial genomes shed light on interconnected biogeochemical processes in an aquifer system.</title>
        <authorList>
            <person name="Anantharaman K."/>
            <person name="Brown C.T."/>
            <person name="Hug L.A."/>
            <person name="Sharon I."/>
            <person name="Castelle C.J."/>
            <person name="Probst A.J."/>
            <person name="Thomas B.C."/>
            <person name="Singh A."/>
            <person name="Wilkins M.J."/>
            <person name="Karaoz U."/>
            <person name="Brodie E.L."/>
            <person name="Williams K.H."/>
            <person name="Hubbard S.S."/>
            <person name="Banfield J.F."/>
        </authorList>
    </citation>
    <scope>NUCLEOTIDE SEQUENCE [LARGE SCALE GENOMIC DNA]</scope>
</reference>
<dbReference type="AlphaFoldDB" id="A0A1F8ARY4"/>
<comment type="caution">
    <text evidence="2">The sequence shown here is derived from an EMBL/GenBank/DDBJ whole genome shotgun (WGS) entry which is preliminary data.</text>
</comment>
<gene>
    <name evidence="2" type="ORF">A3E44_01930</name>
</gene>
<dbReference type="Gene3D" id="3.40.50.2000">
    <property type="entry name" value="Glycogen Phosphorylase B"/>
    <property type="match status" value="2"/>
</dbReference>
<name>A0A1F8ARY4_9BACT</name>
<dbReference type="GO" id="GO:0006487">
    <property type="term" value="P:protein N-linked glycosylation"/>
    <property type="evidence" value="ECO:0007669"/>
    <property type="project" value="TreeGrafter"/>
</dbReference>
<dbReference type="PANTHER" id="PTHR45919">
    <property type="entry name" value="GDP-MAN:MAN(3)GLCNAC(2)-PP-DOL ALPHA-1,2-MANNOSYLTRANSFERASE"/>
    <property type="match status" value="1"/>
</dbReference>
<evidence type="ECO:0000259" key="1">
    <source>
        <dbReference type="Pfam" id="PF00534"/>
    </source>
</evidence>
<dbReference type="GO" id="GO:0004377">
    <property type="term" value="F:GDP-Man:Man(3)GlcNAc(2)-PP-Dol alpha-1,2-mannosyltransferase activity"/>
    <property type="evidence" value="ECO:0007669"/>
    <property type="project" value="InterPro"/>
</dbReference>
<dbReference type="Proteomes" id="UP000178603">
    <property type="component" value="Unassembled WGS sequence"/>
</dbReference>
<sequence length="342" mass="38369">MKAAIYSPYLDTLGGGERYVLSVARALIETGWNVDIESSDQNLGQKVKKRFGFDLVKANFVESVQRGNGYDLCFWLSDGSVPTLFARCNVLHFQRPFSGVDGKSLLNRMKFFRINSVVVNSVFTKKWIDTEYPKKSIVVYPPVDIDKLKAGRKENMLLYVGRFSQLEQSKGQDVLVKNFINLIEAGLRGWKLVLAGASNVGRTGFVDSLIKESVNYPITIIENAAFREIVKLYSKAKIFWSAAGYGVDEKSTPEKMEHFGISVVEAMASGAVPIIYDGGGHGEIIETGKTGYTWRKEKELLTTTLELTENKKRLGELAMHSIEASQKYSYERFKKEIINLLG</sequence>
<dbReference type="PANTHER" id="PTHR45919:SF1">
    <property type="entry name" value="GDP-MAN:MAN(3)GLCNAC(2)-PP-DOL ALPHA-1,2-MANNOSYLTRANSFERASE"/>
    <property type="match status" value="1"/>
</dbReference>